<evidence type="ECO:0000313" key="3">
    <source>
        <dbReference type="Proteomes" id="UP000623958"/>
    </source>
</evidence>
<accession>A0A919KK49</accession>
<evidence type="ECO:0000256" key="1">
    <source>
        <dbReference type="SAM" id="MobiDB-lite"/>
    </source>
</evidence>
<dbReference type="AlphaFoldDB" id="A0A919KK49"/>
<dbReference type="Proteomes" id="UP000623958">
    <property type="component" value="Unassembled WGS sequence"/>
</dbReference>
<reference evidence="2" key="2">
    <citation type="submission" date="2020-09" db="EMBL/GenBank/DDBJ databases">
        <authorList>
            <person name="Sun Q."/>
            <person name="Ohkuma M."/>
        </authorList>
    </citation>
    <scope>NUCLEOTIDE SEQUENCE</scope>
    <source>
        <strain evidence="2">JCM 13306</strain>
    </source>
</reference>
<protein>
    <submittedName>
        <fullName evidence="2">Uncharacterized protein</fullName>
    </submittedName>
</protein>
<name>A0A919KK49_9XANT</name>
<gene>
    <name evidence="2" type="ORF">GCM10009090_37760</name>
</gene>
<sequence>MPGLMHDDIAIAARTSRRGRVRSRALPPLGDADANRGSPEWPYQDLAAEQAGPVSAGTANAGISPIRDRGQAPPVPWQTTLGAGKPPFLLRPGQCLAYRQLPAGYANAVEPSELRIGSPYSFVAGSAERGQRGLHAGAFCFEQAAEDMKMVQVPRPPAAVTADICRQLLDTSLS</sequence>
<evidence type="ECO:0000313" key="2">
    <source>
        <dbReference type="EMBL" id="GHH61343.1"/>
    </source>
</evidence>
<dbReference type="EMBL" id="BNBA01000057">
    <property type="protein sequence ID" value="GHH61343.1"/>
    <property type="molecule type" value="Genomic_DNA"/>
</dbReference>
<organism evidence="2 3">
    <name type="scientific">Xanthomonas boreopolis</name>
    <dbReference type="NCBI Taxonomy" id="86183"/>
    <lineage>
        <taxon>Bacteria</taxon>
        <taxon>Pseudomonadati</taxon>
        <taxon>Pseudomonadota</taxon>
        <taxon>Gammaproteobacteria</taxon>
        <taxon>Lysobacterales</taxon>
        <taxon>Lysobacteraceae</taxon>
        <taxon>Xanthomonas</taxon>
    </lineage>
</organism>
<feature type="region of interest" description="Disordered" evidence="1">
    <location>
        <begin position="17"/>
        <end position="80"/>
    </location>
</feature>
<keyword evidence="3" id="KW-1185">Reference proteome</keyword>
<proteinExistence type="predicted"/>
<reference evidence="2" key="1">
    <citation type="journal article" date="2014" name="Int. J. Syst. Evol. Microbiol.">
        <title>Complete genome sequence of Corynebacterium casei LMG S-19264T (=DSM 44701T), isolated from a smear-ripened cheese.</title>
        <authorList>
            <consortium name="US DOE Joint Genome Institute (JGI-PGF)"/>
            <person name="Walter F."/>
            <person name="Albersmeier A."/>
            <person name="Kalinowski J."/>
            <person name="Ruckert C."/>
        </authorList>
    </citation>
    <scope>NUCLEOTIDE SEQUENCE</scope>
    <source>
        <strain evidence="2">JCM 13306</strain>
    </source>
</reference>
<comment type="caution">
    <text evidence="2">The sequence shown here is derived from an EMBL/GenBank/DDBJ whole genome shotgun (WGS) entry which is preliminary data.</text>
</comment>